<comment type="PTM">
    <text evidence="3">The conversion to 3-oxoalanine (also known as C-formylglycine, FGly), of a serine or cysteine residue in prokaryotes and of a cysteine residue in eukaryotes, is critical for catalytic activity.</text>
</comment>
<comment type="similarity">
    <text evidence="1">Belongs to the sulfatase family.</text>
</comment>
<dbReference type="PANTHER" id="PTHR43751">
    <property type="entry name" value="SULFATASE"/>
    <property type="match status" value="1"/>
</dbReference>
<evidence type="ECO:0000313" key="7">
    <source>
        <dbReference type="Proteomes" id="UP000032417"/>
    </source>
</evidence>
<feature type="domain" description="Sulfatase N-terminal" evidence="5">
    <location>
        <begin position="39"/>
        <end position="411"/>
    </location>
</feature>
<keyword evidence="2" id="KW-0378">Hydrolase</keyword>
<gene>
    <name evidence="6" type="ORF">ING2E5B_2294</name>
</gene>
<dbReference type="InterPro" id="IPR024607">
    <property type="entry name" value="Sulfatase_CS"/>
</dbReference>
<proteinExistence type="inferred from homology"/>
<dbReference type="Gene3D" id="3.40.720.10">
    <property type="entry name" value="Alkaline Phosphatase, subunit A"/>
    <property type="match status" value="1"/>
</dbReference>
<evidence type="ECO:0000256" key="3">
    <source>
        <dbReference type="PIRSR" id="PIRSR600917-52"/>
    </source>
</evidence>
<dbReference type="Gene3D" id="3.30.1120.10">
    <property type="match status" value="1"/>
</dbReference>
<feature type="modified residue" description="3-oxoalanine (Ser)" evidence="3">
    <location>
        <position position="87"/>
    </location>
</feature>
<dbReference type="STRING" id="1562970.ING2E5B_2294"/>
<name>A0A098C3K3_9BACT</name>
<dbReference type="KEGG" id="pbt:ING2E5B_2294"/>
<dbReference type="InterPro" id="IPR052701">
    <property type="entry name" value="GAG_Ulvan_Degrading_Sulfatases"/>
</dbReference>
<feature type="chain" id="PRO_5001933057" evidence="4">
    <location>
        <begin position="20"/>
        <end position="521"/>
    </location>
</feature>
<dbReference type="Pfam" id="PF00884">
    <property type="entry name" value="Sulfatase"/>
    <property type="match status" value="1"/>
</dbReference>
<dbReference type="InterPro" id="IPR000917">
    <property type="entry name" value="Sulfatase_N"/>
</dbReference>
<evidence type="ECO:0000256" key="4">
    <source>
        <dbReference type="SAM" id="SignalP"/>
    </source>
</evidence>
<dbReference type="OrthoDB" id="9765065at2"/>
<protein>
    <submittedName>
        <fullName evidence="6">Arylsulfatase</fullName>
    </submittedName>
</protein>
<dbReference type="PROSITE" id="PS00149">
    <property type="entry name" value="SULFATASE_2"/>
    <property type="match status" value="1"/>
</dbReference>
<accession>A0A098C3K3</accession>
<dbReference type="PANTHER" id="PTHR43751:SF6">
    <property type="entry name" value="N-ACETYLGALACTOSAMINE-6-O-SULFATASE"/>
    <property type="match status" value="1"/>
</dbReference>
<dbReference type="GO" id="GO:0016787">
    <property type="term" value="F:hydrolase activity"/>
    <property type="evidence" value="ECO:0007669"/>
    <property type="project" value="UniProtKB-KW"/>
</dbReference>
<sequence>MKKLISIISVSFVASPIFANSASDNKSAQSASINIKSQPNIVLIYADDIGYGDLSSYGAKQVNTPNTDTLAANGIRFTNAHSAAATSTPSRYGLFTGEYPWRRRGTGVANGDAALIINPDRVTLPKVLQQMGYTTGAVGKWHLGIGDKSGEQDWNGHVTPGPAEIGFDYSYIMAETGDRVPCVFMENQRVVNLNPNDPIHVSYKENFEGEPTGKDNPELLTKLHPSHGHNQSIVNGISRIGYMKGGRSALWEDENIADSITVHATRFIERNSDKPFFLYFGTNDIHVPRYPHERFRGVTEMGHRGDAIVQFDWSVGEIVKALKKAGIFENTLIIITSDNGPVVDDGYHDGSVEGLMDHKPWGPFRGGKYSNFEAGTRVPFIVHWPERVNPNVSPALISQIDMTATMAVLTGFEKTDKIPDDSQNQLNAWLGIDISGRDYIISSAGSLSILTRVWKYIEPSSGRSYNPLTNTELGNSSDDQLYNIVTDRSEYENVADKNPQIVEEMKKLLDFEKKKGINLEL</sequence>
<dbReference type="PATRIC" id="fig|1562970.3.peg.2267"/>
<reference evidence="6 7" key="1">
    <citation type="submission" date="2014-08" db="EMBL/GenBank/DDBJ databases">
        <authorList>
            <person name="Wibberg D."/>
        </authorList>
    </citation>
    <scope>NUCLEOTIDE SEQUENCE [LARGE SCALE GENOMIC DNA]</scope>
    <source>
        <strain evidence="7">ING2-E5B</strain>
    </source>
</reference>
<dbReference type="HOGENOM" id="CLU_006332_10_3_10"/>
<dbReference type="SUPFAM" id="SSF53649">
    <property type="entry name" value="Alkaline phosphatase-like"/>
    <property type="match status" value="1"/>
</dbReference>
<organism evidence="6 7">
    <name type="scientific">Fermentimonas caenicola</name>
    <dbReference type="NCBI Taxonomy" id="1562970"/>
    <lineage>
        <taxon>Bacteria</taxon>
        <taxon>Pseudomonadati</taxon>
        <taxon>Bacteroidota</taxon>
        <taxon>Bacteroidia</taxon>
        <taxon>Bacteroidales</taxon>
        <taxon>Dysgonomonadaceae</taxon>
        <taxon>Fermentimonas</taxon>
    </lineage>
</organism>
<dbReference type="EMBL" id="LN515532">
    <property type="protein sequence ID" value="CEA17021.1"/>
    <property type="molecule type" value="Genomic_DNA"/>
</dbReference>
<dbReference type="InterPro" id="IPR017850">
    <property type="entry name" value="Alkaline_phosphatase_core_sf"/>
</dbReference>
<feature type="signal peptide" evidence="4">
    <location>
        <begin position="1"/>
        <end position="19"/>
    </location>
</feature>
<evidence type="ECO:0000256" key="2">
    <source>
        <dbReference type="ARBA" id="ARBA00022801"/>
    </source>
</evidence>
<keyword evidence="7" id="KW-1185">Reference proteome</keyword>
<dbReference type="Proteomes" id="UP000032417">
    <property type="component" value="Chromosome 1"/>
</dbReference>
<dbReference type="PROSITE" id="PS00523">
    <property type="entry name" value="SULFATASE_1"/>
    <property type="match status" value="1"/>
</dbReference>
<dbReference type="AlphaFoldDB" id="A0A098C3K3"/>
<evidence type="ECO:0000313" key="6">
    <source>
        <dbReference type="EMBL" id="CEA17021.1"/>
    </source>
</evidence>
<evidence type="ECO:0000256" key="1">
    <source>
        <dbReference type="ARBA" id="ARBA00008779"/>
    </source>
</evidence>
<keyword evidence="4" id="KW-0732">Signal</keyword>
<evidence type="ECO:0000259" key="5">
    <source>
        <dbReference type="Pfam" id="PF00884"/>
    </source>
</evidence>